<keyword evidence="7 12" id="KW-0560">Oxidoreductase</keyword>
<evidence type="ECO:0000313" key="17">
    <source>
        <dbReference type="Proteomes" id="UP000000562"/>
    </source>
</evidence>
<comment type="catalytic activity">
    <reaction evidence="12">
        <text>a 2,3-saturated acyl-[ACP] + NAD(+) = a (2E)-enoyl-[ACP] + NADH + H(+)</text>
        <dbReference type="Rhea" id="RHEA:10240"/>
        <dbReference type="Rhea" id="RHEA-COMP:9925"/>
        <dbReference type="Rhea" id="RHEA-COMP:9926"/>
        <dbReference type="ChEBI" id="CHEBI:15378"/>
        <dbReference type="ChEBI" id="CHEBI:57540"/>
        <dbReference type="ChEBI" id="CHEBI:57945"/>
        <dbReference type="ChEBI" id="CHEBI:78784"/>
        <dbReference type="ChEBI" id="CHEBI:78785"/>
        <dbReference type="EC" id="1.3.1.9"/>
    </reaction>
</comment>
<dbReference type="OrthoDB" id="9803628at2"/>
<comment type="similarity">
    <text evidence="3 12">Belongs to the short-chain dehydrogenases/reductases (SDR) family. FabI subfamily.</text>
</comment>
<dbReference type="InterPro" id="IPR002347">
    <property type="entry name" value="SDR_fam"/>
</dbReference>
<evidence type="ECO:0000256" key="2">
    <source>
        <dbReference type="ARBA" id="ARBA00005194"/>
    </source>
</evidence>
<feature type="binding site" evidence="14">
    <location>
        <begin position="193"/>
        <end position="197"/>
    </location>
    <ligand>
        <name>NAD(+)</name>
        <dbReference type="ChEBI" id="CHEBI:57540"/>
    </ligand>
</feature>
<keyword evidence="8 12" id="KW-0520">NAD</keyword>
<feature type="active site" description="Proton acceptor" evidence="13">
    <location>
        <position position="147"/>
    </location>
</feature>
<evidence type="ECO:0000256" key="9">
    <source>
        <dbReference type="ARBA" id="ARBA00023098"/>
    </source>
</evidence>
<dbReference type="PIRSF" id="PIRSF000094">
    <property type="entry name" value="Enoyl-ACP_rdct"/>
    <property type="match status" value="1"/>
</dbReference>
<organism evidence="16 17">
    <name type="scientific">Wigglesworthia glossinidia brevipalpis</name>
    <dbReference type="NCBI Taxonomy" id="36870"/>
    <lineage>
        <taxon>Bacteria</taxon>
        <taxon>Pseudomonadati</taxon>
        <taxon>Pseudomonadota</taxon>
        <taxon>Gammaproteobacteria</taxon>
        <taxon>Enterobacterales</taxon>
        <taxon>Erwiniaceae</taxon>
        <taxon>Wigglesworthia</taxon>
    </lineage>
</organism>
<protein>
    <recommendedName>
        <fullName evidence="12">Enoyl-[acyl-carrier-protein] reductase [NADH]</fullName>
        <ecNumber evidence="12">1.3.1.9</ecNumber>
    </recommendedName>
</protein>
<evidence type="ECO:0000256" key="13">
    <source>
        <dbReference type="PIRSR" id="PIRSR000094-1"/>
    </source>
</evidence>
<dbReference type="EMBL" id="BA000021">
    <property type="protein sequence ID" value="BAC24508.1"/>
    <property type="molecule type" value="Genomic_DNA"/>
</dbReference>
<accession>Q8D2J2</accession>
<dbReference type="InterPro" id="IPR014358">
    <property type="entry name" value="Enoyl-ACP_Rdtase_NADH"/>
</dbReference>
<evidence type="ECO:0000256" key="15">
    <source>
        <dbReference type="PIRSR" id="PIRSR000094-4"/>
    </source>
</evidence>
<name>Q8D2J2_WIGBR</name>
<comment type="pathway">
    <text evidence="1">Cofactor biosynthesis; biotin biosynthesis.</text>
</comment>
<gene>
    <name evidence="16" type="primary">fabI</name>
</gene>
<dbReference type="InterPro" id="IPR036291">
    <property type="entry name" value="NAD(P)-bd_dom_sf"/>
</dbReference>
<comment type="pathway">
    <text evidence="2">Lipid metabolism; fatty acid biosynthesis.</text>
</comment>
<dbReference type="Pfam" id="PF13561">
    <property type="entry name" value="adh_short_C2"/>
    <property type="match status" value="1"/>
</dbReference>
<keyword evidence="5" id="KW-0093">Biotin biosynthesis</keyword>
<evidence type="ECO:0000256" key="14">
    <source>
        <dbReference type="PIRSR" id="PIRSR000094-3"/>
    </source>
</evidence>
<feature type="binding site" evidence="14">
    <location>
        <begin position="19"/>
        <end position="20"/>
    </location>
    <ligand>
        <name>NAD(+)</name>
        <dbReference type="ChEBI" id="CHEBI:57540"/>
    </ligand>
</feature>
<feature type="binding site" evidence="14">
    <location>
        <position position="40"/>
    </location>
    <ligand>
        <name>NAD(+)</name>
        <dbReference type="ChEBI" id="CHEBI:57540"/>
    </ligand>
</feature>
<dbReference type="Gene3D" id="1.10.8.400">
    <property type="entry name" value="Enoyl acyl carrier protein reductase"/>
    <property type="match status" value="1"/>
</dbReference>
<evidence type="ECO:0000256" key="12">
    <source>
        <dbReference type="PIRNR" id="PIRNR000094"/>
    </source>
</evidence>
<keyword evidence="9" id="KW-0443">Lipid metabolism</keyword>
<evidence type="ECO:0000256" key="10">
    <source>
        <dbReference type="ARBA" id="ARBA00023160"/>
    </source>
</evidence>
<dbReference type="UniPathway" id="UPA00094"/>
<dbReference type="SUPFAM" id="SSF51735">
    <property type="entry name" value="NAD(P)-binding Rossmann-fold domains"/>
    <property type="match status" value="1"/>
</dbReference>
<feature type="site" description="Involved in acyl-ACP binding" evidence="15">
    <location>
        <position position="205"/>
    </location>
</feature>
<dbReference type="UniPathway" id="UPA00078"/>
<feature type="site" description="Involved in acyl-ACP binding" evidence="15">
    <location>
        <position position="206"/>
    </location>
</feature>
<evidence type="ECO:0000256" key="8">
    <source>
        <dbReference type="ARBA" id="ARBA00023027"/>
    </source>
</evidence>
<keyword evidence="6" id="KW-0276">Fatty acid metabolism</keyword>
<dbReference type="PANTHER" id="PTHR43159:SF2">
    <property type="entry name" value="ENOYL-[ACYL-CARRIER-PROTEIN] REDUCTASE [NADH], CHLOROPLASTIC"/>
    <property type="match status" value="1"/>
</dbReference>
<proteinExistence type="inferred from homology"/>
<feature type="binding site" evidence="14">
    <location>
        <position position="13"/>
    </location>
    <ligand>
        <name>NAD(+)</name>
        <dbReference type="ChEBI" id="CHEBI:57540"/>
    </ligand>
</feature>
<evidence type="ECO:0000256" key="7">
    <source>
        <dbReference type="ARBA" id="ARBA00023002"/>
    </source>
</evidence>
<keyword evidence="17" id="KW-1185">Reference proteome</keyword>
<dbReference type="Gene3D" id="3.40.50.720">
    <property type="entry name" value="NAD(P)-binding Rossmann-like Domain"/>
    <property type="match status" value="1"/>
</dbReference>
<dbReference type="GO" id="GO:0004318">
    <property type="term" value="F:enoyl-[acyl-carrier-protein] reductase (NADH) activity"/>
    <property type="evidence" value="ECO:0007669"/>
    <property type="project" value="UniProtKB-EC"/>
</dbReference>
<dbReference type="AlphaFoldDB" id="Q8D2J2"/>
<dbReference type="GO" id="GO:0006633">
    <property type="term" value="P:fatty acid biosynthetic process"/>
    <property type="evidence" value="ECO:0007669"/>
    <property type="project" value="UniProtKB-UniPathway"/>
</dbReference>
<evidence type="ECO:0000256" key="5">
    <source>
        <dbReference type="ARBA" id="ARBA00022756"/>
    </source>
</evidence>
<dbReference type="FunFam" id="3.40.50.720:FF:000054">
    <property type="entry name" value="Enoyl-[acyl-carrier-protein] reductase [NADH]"/>
    <property type="match status" value="1"/>
</dbReference>
<dbReference type="STRING" id="36870.gene:10368862"/>
<evidence type="ECO:0000256" key="1">
    <source>
        <dbReference type="ARBA" id="ARBA00004746"/>
    </source>
</evidence>
<evidence type="ECO:0000313" key="16">
    <source>
        <dbReference type="EMBL" id="BAC24508.1"/>
    </source>
</evidence>
<keyword evidence="10 12" id="KW-0275">Fatty acid biosynthesis</keyword>
<dbReference type="KEGG" id="wbr:fabI"/>
<evidence type="ECO:0000256" key="11">
    <source>
        <dbReference type="ARBA" id="ARBA00025542"/>
    </source>
</evidence>
<keyword evidence="4 12" id="KW-0444">Lipid biosynthesis</keyword>
<feature type="active site" description="Proton acceptor" evidence="13">
    <location>
        <position position="157"/>
    </location>
</feature>
<dbReference type="PANTHER" id="PTHR43159">
    <property type="entry name" value="ENOYL-[ACYL-CARRIER-PROTEIN] REDUCTASE"/>
    <property type="match status" value="1"/>
</dbReference>
<dbReference type="EC" id="1.3.1.9" evidence="12"/>
<feature type="binding site" evidence="14">
    <location>
        <position position="164"/>
    </location>
    <ligand>
        <name>NAD(+)</name>
        <dbReference type="ChEBI" id="CHEBI:57540"/>
    </ligand>
</feature>
<dbReference type="CDD" id="cd05372">
    <property type="entry name" value="ENR_SDR"/>
    <property type="match status" value="1"/>
</dbReference>
<comment type="function">
    <text evidence="11">Catalyzes the reduction of a carbon-carbon double bond in an enoyl moiety that is covalently linked to an acyl carrier protein (ACP). Involved in the elongation cycle of fatty acid which are used in the lipid metabolism and in the biotin biosynthesis.</text>
</comment>
<feature type="binding site" evidence="14">
    <location>
        <position position="93"/>
    </location>
    <ligand>
        <name>NAD(+)</name>
        <dbReference type="ChEBI" id="CHEBI:57540"/>
    </ligand>
</feature>
<evidence type="ECO:0000256" key="3">
    <source>
        <dbReference type="ARBA" id="ARBA00009233"/>
    </source>
</evidence>
<evidence type="ECO:0000256" key="4">
    <source>
        <dbReference type="ARBA" id="ARBA00022516"/>
    </source>
</evidence>
<dbReference type="Proteomes" id="UP000000562">
    <property type="component" value="Chromosome"/>
</dbReference>
<evidence type="ECO:0000256" key="6">
    <source>
        <dbReference type="ARBA" id="ARBA00022832"/>
    </source>
</evidence>
<dbReference type="HOGENOM" id="CLU_010194_10_1_6"/>
<dbReference type="GO" id="GO:0009102">
    <property type="term" value="P:biotin biosynthetic process"/>
    <property type="evidence" value="ECO:0007669"/>
    <property type="project" value="UniProtKB-UniPathway"/>
</dbReference>
<reference evidence="16 17" key="1">
    <citation type="journal article" date="2002" name="Nat. Genet.">
        <title>Genome sequence of the endocellular obligate symbiont of tsetse flies, Wigglesworthia glossinidia.</title>
        <authorList>
            <person name="Akman L."/>
            <person name="Yamashita A."/>
            <person name="Watanabe H."/>
            <person name="Oshima K."/>
            <person name="Shiba T."/>
            <person name="Hattori M."/>
            <person name="Aksoy S."/>
        </authorList>
    </citation>
    <scope>NUCLEOTIDE SEQUENCE [LARGE SCALE GENOMIC DNA]</scope>
</reference>
<feature type="site" description="Involved in acyl-ACP binding" evidence="15">
    <location>
        <position position="202"/>
    </location>
</feature>
<sequence>MGLLKGKKILITGIANKYSISYGIACAMHREKADLAFTYQNEKIKKRVEKFAKETFFSDLIFPCNVNEEKNIYDLFEKLKKIWPKFDGFVHSIAYTNPDQLSGRYLDVINKEGFECSQNISAYSFSSMSKISKSMLNSESSLITITYLGSERVVPYYNTMGIAKASLESSVRYIAHDLGSKNIRVNAISAAPIKTLSSSGIKNFKKMLYLYENVSPLKCKIGISEIGNVAVFLCSNLSSGITGEIIHVDRGFHIMSGSLYDSKI</sequence>
<dbReference type="eggNOG" id="COG0623">
    <property type="taxonomic scope" value="Bacteria"/>
</dbReference>